<evidence type="ECO:0000256" key="1">
    <source>
        <dbReference type="ARBA" id="ARBA00004429"/>
    </source>
</evidence>
<evidence type="ECO:0000313" key="18">
    <source>
        <dbReference type="Proteomes" id="UP001190002"/>
    </source>
</evidence>
<evidence type="ECO:0000313" key="17">
    <source>
        <dbReference type="Proteomes" id="UP000255008"/>
    </source>
</evidence>
<sequence length="227" mass="25499">MAYQFDFSSINADNMRVLGEGMILSLEITGTAILVGIVWGTLLAMMRLSGIKPLQWFGQAYVNLFRSIPLVMVLLWFFLIVPQVLQKIFDLSPATDMRMTSALVAFALFEAAYYSEIIRAGIQSVSRGQMFAAYAMGMTYGQAMRLVILPQAFRNMIPLLLTQAIILFQDTSLVYVSALSDFFTQAYNIGERDGRIVELLLFAGFVYFMICFGASVLVKRLQKKVTQ</sequence>
<dbReference type="NCBIfam" id="TIGR01726">
    <property type="entry name" value="HEQRo_perm_3TM"/>
    <property type="match status" value="1"/>
</dbReference>
<comment type="function">
    <text evidence="9">Part of the ABC transporter complex GltIJKL involved in glutamate and aspartate uptake. Probably responsible for the translocation of the substrate across the membrane.</text>
</comment>
<feature type="transmembrane region" description="Helical" evidence="12">
    <location>
        <begin position="64"/>
        <end position="81"/>
    </location>
</feature>
<dbReference type="GeneID" id="34790818"/>
<dbReference type="InterPro" id="IPR043429">
    <property type="entry name" value="ArtM/GltK/GlnP/TcyL/YhdX-like"/>
</dbReference>
<dbReference type="GO" id="GO:0006865">
    <property type="term" value="P:amino acid transport"/>
    <property type="evidence" value="ECO:0007669"/>
    <property type="project" value="UniProtKB-KW"/>
</dbReference>
<feature type="transmembrane region" description="Helical" evidence="12">
    <location>
        <begin position="21"/>
        <end position="44"/>
    </location>
</feature>
<keyword evidence="8 12" id="KW-0472">Membrane</keyword>
<dbReference type="PANTHER" id="PTHR30614:SF1">
    <property type="entry name" value="GLUTAMATE_ASPARTATE IMPORT PERMEASE PROTEIN GLTK"/>
    <property type="match status" value="1"/>
</dbReference>
<keyword evidence="7 12" id="KW-1133">Transmembrane helix</keyword>
<evidence type="ECO:0000256" key="7">
    <source>
        <dbReference type="ARBA" id="ARBA00022989"/>
    </source>
</evidence>
<evidence type="ECO:0000313" key="14">
    <source>
        <dbReference type="EMBL" id="CAJ0684164.1"/>
    </source>
</evidence>
<dbReference type="SUPFAM" id="SSF161098">
    <property type="entry name" value="MetI-like"/>
    <property type="match status" value="1"/>
</dbReference>
<keyword evidence="19" id="KW-1185">Reference proteome</keyword>
<feature type="transmembrane region" description="Helical" evidence="12">
    <location>
        <begin position="128"/>
        <end position="148"/>
    </location>
</feature>
<dbReference type="PROSITE" id="PS50928">
    <property type="entry name" value="ABC_TM1"/>
    <property type="match status" value="1"/>
</dbReference>
<comment type="caution">
    <text evidence="14">The sequence shown here is derived from an EMBL/GenBank/DDBJ whole genome shotgun (WGS) entry which is preliminary data.</text>
</comment>
<dbReference type="InterPro" id="IPR010065">
    <property type="entry name" value="AA_ABC_transptr_permease_3TM"/>
</dbReference>
<dbReference type="GO" id="GO:0043190">
    <property type="term" value="C:ATP-binding cassette (ABC) transporter complex"/>
    <property type="evidence" value="ECO:0007669"/>
    <property type="project" value="InterPro"/>
</dbReference>
<evidence type="ECO:0000256" key="8">
    <source>
        <dbReference type="ARBA" id="ARBA00023136"/>
    </source>
</evidence>
<gene>
    <name evidence="14" type="primary">gltK_1</name>
    <name evidence="16" type="synonym">gltK</name>
    <name evidence="15" type="synonym">gltK_2</name>
    <name evidence="16" type="ORF">NCTC10894_00766</name>
    <name evidence="15" type="ORF">R77569_02489</name>
    <name evidence="14" type="ORF">R77591_02447</name>
</gene>
<dbReference type="KEGG" id="rmn:TK49_05490"/>
<evidence type="ECO:0000313" key="19">
    <source>
        <dbReference type="Proteomes" id="UP001190452"/>
    </source>
</evidence>
<evidence type="ECO:0000256" key="10">
    <source>
        <dbReference type="ARBA" id="ARBA00062718"/>
    </source>
</evidence>
<evidence type="ECO:0000256" key="5">
    <source>
        <dbReference type="ARBA" id="ARBA00022692"/>
    </source>
</evidence>
<feature type="transmembrane region" description="Helical" evidence="12">
    <location>
        <begin position="102"/>
        <end position="122"/>
    </location>
</feature>
<proteinExistence type="inferred from homology"/>
<feature type="domain" description="ABC transmembrane type-1" evidence="13">
    <location>
        <begin position="22"/>
        <end position="218"/>
    </location>
</feature>
<dbReference type="EMBL" id="CATVXE010000009">
    <property type="protein sequence ID" value="CAJ0684164.1"/>
    <property type="molecule type" value="Genomic_DNA"/>
</dbReference>
<dbReference type="Pfam" id="PF00528">
    <property type="entry name" value="BPD_transp_1"/>
    <property type="match status" value="1"/>
</dbReference>
<protein>
    <recommendedName>
        <fullName evidence="11">Glutamate/aspartate import permease protein GltK</fullName>
    </recommendedName>
</protein>
<comment type="subcellular location">
    <subcellularLocation>
        <location evidence="1">Cell inner membrane</location>
        <topology evidence="1">Multi-pass membrane protein</topology>
    </subcellularLocation>
    <subcellularLocation>
        <location evidence="12">Cell membrane</location>
        <topology evidence="12">Multi-pass membrane protein</topology>
    </subcellularLocation>
</comment>
<evidence type="ECO:0000256" key="4">
    <source>
        <dbReference type="ARBA" id="ARBA00022475"/>
    </source>
</evidence>
<evidence type="ECO:0000256" key="11">
    <source>
        <dbReference type="ARBA" id="ARBA00073645"/>
    </source>
</evidence>
<dbReference type="FunFam" id="1.10.3720.10:FF:000006">
    <property type="entry name" value="Glutamate/aspartate ABC transporter, permease protein GltK"/>
    <property type="match status" value="1"/>
</dbReference>
<keyword evidence="4" id="KW-1003">Cell membrane</keyword>
<accession>A0A0D5ANG8</accession>
<dbReference type="InterPro" id="IPR035906">
    <property type="entry name" value="MetI-like_sf"/>
</dbReference>
<dbReference type="Proteomes" id="UP001190002">
    <property type="component" value="Unassembled WGS sequence"/>
</dbReference>
<evidence type="ECO:0000256" key="12">
    <source>
        <dbReference type="RuleBase" id="RU363032"/>
    </source>
</evidence>
<reference evidence="16 17" key="1">
    <citation type="submission" date="2018-06" db="EMBL/GenBank/DDBJ databases">
        <authorList>
            <consortium name="Pathogen Informatics"/>
            <person name="Doyle S."/>
        </authorList>
    </citation>
    <scope>NUCLEOTIDE SEQUENCE [LARGE SCALE GENOMIC DNA]</scope>
    <source>
        <strain evidence="16 17">NCTC10894</strain>
    </source>
</reference>
<evidence type="ECO:0000256" key="2">
    <source>
        <dbReference type="ARBA" id="ARBA00010072"/>
    </source>
</evidence>
<reference evidence="14 19" key="2">
    <citation type="submission" date="2023-07" db="EMBL/GenBank/DDBJ databases">
        <authorList>
            <person name="Peeters C."/>
        </authorList>
    </citation>
    <scope>NUCLEOTIDE SEQUENCE</scope>
    <source>
        <strain evidence="15 19">R-77569</strain>
        <strain evidence="14">R-77591</strain>
    </source>
</reference>
<dbReference type="EMBL" id="CAUDKV010000009">
    <property type="protein sequence ID" value="CAJ0873038.1"/>
    <property type="molecule type" value="Genomic_DNA"/>
</dbReference>
<name>A0A0D5ANG8_9RALS</name>
<dbReference type="PANTHER" id="PTHR30614">
    <property type="entry name" value="MEMBRANE COMPONENT OF AMINO ACID ABC TRANSPORTER"/>
    <property type="match status" value="1"/>
</dbReference>
<evidence type="ECO:0000256" key="3">
    <source>
        <dbReference type="ARBA" id="ARBA00022448"/>
    </source>
</evidence>
<dbReference type="GO" id="GO:0022857">
    <property type="term" value="F:transmembrane transporter activity"/>
    <property type="evidence" value="ECO:0007669"/>
    <property type="project" value="InterPro"/>
</dbReference>
<organism evidence="14 18">
    <name type="scientific">Ralstonia mannitolilytica</name>
    <dbReference type="NCBI Taxonomy" id="105219"/>
    <lineage>
        <taxon>Bacteria</taxon>
        <taxon>Pseudomonadati</taxon>
        <taxon>Pseudomonadota</taxon>
        <taxon>Betaproteobacteria</taxon>
        <taxon>Burkholderiales</taxon>
        <taxon>Burkholderiaceae</taxon>
        <taxon>Ralstonia</taxon>
    </lineage>
</organism>
<comment type="subunit">
    <text evidence="10">The complex is composed of two ATP-binding proteins (GltL), two transmembrane proteins (GltJ and GltK) and a solute-binding protein (GltI).</text>
</comment>
<keyword evidence="6" id="KW-0029">Amino-acid transport</keyword>
<dbReference type="CDD" id="cd06261">
    <property type="entry name" value="TM_PBP2"/>
    <property type="match status" value="1"/>
</dbReference>
<evidence type="ECO:0000313" key="16">
    <source>
        <dbReference type="EMBL" id="SUD96432.1"/>
    </source>
</evidence>
<keyword evidence="3 12" id="KW-0813">Transport</keyword>
<dbReference type="Proteomes" id="UP000255008">
    <property type="component" value="Unassembled WGS sequence"/>
</dbReference>
<feature type="transmembrane region" description="Helical" evidence="12">
    <location>
        <begin position="199"/>
        <end position="218"/>
    </location>
</feature>
<dbReference type="Proteomes" id="UP001190452">
    <property type="component" value="Unassembled WGS sequence"/>
</dbReference>
<dbReference type="OrthoDB" id="9771188at2"/>
<dbReference type="AlphaFoldDB" id="A0A0D5ANG8"/>
<dbReference type="InterPro" id="IPR000515">
    <property type="entry name" value="MetI-like"/>
</dbReference>
<dbReference type="NCBIfam" id="NF011687">
    <property type="entry name" value="PRK15107.1"/>
    <property type="match status" value="1"/>
</dbReference>
<dbReference type="EMBL" id="UGVE01000001">
    <property type="protein sequence ID" value="SUD96432.1"/>
    <property type="molecule type" value="Genomic_DNA"/>
</dbReference>
<evidence type="ECO:0000313" key="15">
    <source>
        <dbReference type="EMBL" id="CAJ0873038.1"/>
    </source>
</evidence>
<evidence type="ECO:0000256" key="9">
    <source>
        <dbReference type="ARBA" id="ARBA00060298"/>
    </source>
</evidence>
<evidence type="ECO:0000259" key="13">
    <source>
        <dbReference type="PROSITE" id="PS50928"/>
    </source>
</evidence>
<dbReference type="Gene3D" id="1.10.3720.10">
    <property type="entry name" value="MetI-like"/>
    <property type="match status" value="1"/>
</dbReference>
<keyword evidence="5 12" id="KW-0812">Transmembrane</keyword>
<dbReference type="RefSeq" id="WP_045785804.1">
    <property type="nucleotide sequence ID" value="NZ_BAAAEC010000008.1"/>
</dbReference>
<evidence type="ECO:0000256" key="6">
    <source>
        <dbReference type="ARBA" id="ARBA00022970"/>
    </source>
</evidence>
<comment type="similarity">
    <text evidence="2">Belongs to the binding-protein-dependent transport system permease family. HisMQ subfamily.</text>
</comment>